<evidence type="ECO:0000256" key="4">
    <source>
        <dbReference type="ARBA" id="ARBA00022452"/>
    </source>
</evidence>
<keyword evidence="5 8" id="KW-0812">Transmembrane</keyword>
<evidence type="ECO:0000256" key="6">
    <source>
        <dbReference type="ARBA" id="ARBA00023136"/>
    </source>
</evidence>
<evidence type="ECO:0000256" key="8">
    <source>
        <dbReference type="PROSITE-ProRule" id="PRU01360"/>
    </source>
</evidence>
<dbReference type="SUPFAM" id="SSF56935">
    <property type="entry name" value="Porins"/>
    <property type="match status" value="1"/>
</dbReference>
<dbReference type="PANTHER" id="PTHR30069:SF41">
    <property type="entry name" value="HEME_HEMOPEXIN UTILIZATION PROTEIN C"/>
    <property type="match status" value="1"/>
</dbReference>
<reference evidence="12" key="1">
    <citation type="submission" date="2016-10" db="EMBL/GenBank/DDBJ databases">
        <authorList>
            <person name="Varghese N."/>
            <person name="Submissions S."/>
        </authorList>
    </citation>
    <scope>NUCLEOTIDE SEQUENCE [LARGE SCALE GENOMIC DNA]</scope>
    <source>
        <strain evidence="12">DSM 11578</strain>
    </source>
</reference>
<dbReference type="Gene3D" id="2.170.130.10">
    <property type="entry name" value="TonB-dependent receptor, plug domain"/>
    <property type="match status" value="1"/>
</dbReference>
<dbReference type="PROSITE" id="PS52016">
    <property type="entry name" value="TONB_DEPENDENT_REC_3"/>
    <property type="match status" value="1"/>
</dbReference>
<evidence type="ECO:0000256" key="1">
    <source>
        <dbReference type="ARBA" id="ARBA00004571"/>
    </source>
</evidence>
<dbReference type="InterPro" id="IPR012910">
    <property type="entry name" value="Plug_dom"/>
</dbReference>
<dbReference type="InterPro" id="IPR036942">
    <property type="entry name" value="Beta-barrel_TonB_sf"/>
</dbReference>
<dbReference type="RefSeq" id="WP_177207287.1">
    <property type="nucleotide sequence ID" value="NZ_FOSH01000007.1"/>
</dbReference>
<dbReference type="InterPro" id="IPR037066">
    <property type="entry name" value="Plug_dom_sf"/>
</dbReference>
<keyword evidence="9" id="KW-0732">Signal</keyword>
<dbReference type="Proteomes" id="UP000198924">
    <property type="component" value="Unassembled WGS sequence"/>
</dbReference>
<keyword evidence="4 8" id="KW-1134">Transmembrane beta strand</keyword>
<dbReference type="Gene3D" id="2.40.170.20">
    <property type="entry name" value="TonB-dependent receptor, beta-barrel domain"/>
    <property type="match status" value="1"/>
</dbReference>
<dbReference type="AlphaFoldDB" id="A0A1I3Y577"/>
<comment type="subcellular location">
    <subcellularLocation>
        <location evidence="1 8">Cell outer membrane</location>
        <topology evidence="1 8">Multi-pass membrane protein</topology>
    </subcellularLocation>
</comment>
<organism evidence="11 12">
    <name type="scientific">Methylophaga sulfidovorans</name>
    <dbReference type="NCBI Taxonomy" id="45496"/>
    <lineage>
        <taxon>Bacteria</taxon>
        <taxon>Pseudomonadati</taxon>
        <taxon>Pseudomonadota</taxon>
        <taxon>Gammaproteobacteria</taxon>
        <taxon>Thiotrichales</taxon>
        <taxon>Piscirickettsiaceae</taxon>
        <taxon>Methylophaga</taxon>
    </lineage>
</organism>
<feature type="domain" description="TonB-dependent receptor plug" evidence="10">
    <location>
        <begin position="44"/>
        <end position="147"/>
    </location>
</feature>
<evidence type="ECO:0000256" key="9">
    <source>
        <dbReference type="SAM" id="SignalP"/>
    </source>
</evidence>
<protein>
    <submittedName>
        <fullName evidence="11">TonB-dependent heme/hemoglobin receptor family protein</fullName>
    </submittedName>
</protein>
<evidence type="ECO:0000256" key="2">
    <source>
        <dbReference type="ARBA" id="ARBA00009810"/>
    </source>
</evidence>
<proteinExistence type="inferred from homology"/>
<name>A0A1I3Y577_9GAMM</name>
<keyword evidence="6 8" id="KW-0472">Membrane</keyword>
<evidence type="ECO:0000313" key="12">
    <source>
        <dbReference type="Proteomes" id="UP000198924"/>
    </source>
</evidence>
<keyword evidence="7 8" id="KW-0998">Cell outer membrane</keyword>
<dbReference type="EMBL" id="FOSH01000007">
    <property type="protein sequence ID" value="SFK26975.1"/>
    <property type="molecule type" value="Genomic_DNA"/>
</dbReference>
<dbReference type="Pfam" id="PF07715">
    <property type="entry name" value="Plug"/>
    <property type="match status" value="1"/>
</dbReference>
<sequence length="364" mass="39960">MQLRKLVLLMQAPFLFSISGGLSFAADRNLEEITITATRDTNSKNSSRNISVISQEEIEKQQATSVPQLVNYLPNVTLTGGPRNQVQEVNIRGLGGNRVLQLIDGVRQNFVSGHRPTYFLDPSLLKNVEVLKGPSSSLWGSGALGGVVSQNTIHAADLLHDNNLGGFVKQGYQSNGDNWTTTAALASRVGNVDLLLSGYYRDGNDLELGNGDELENSADRDKGVLAKLDWFIDNDQVAIFDFRRSYNNGGIPSNGAADVSTSNFLIDRETQTDQASFDYHFNPDNSLVNTKLTLYWDRTKMDESRTSDGRFDKTEIRTLGMNINNRSEFGGIALIYGLDGYQDKLNADRGGSNRPLPPTATTDV</sequence>
<dbReference type="GO" id="GO:0044718">
    <property type="term" value="P:siderophore transmembrane transport"/>
    <property type="evidence" value="ECO:0007669"/>
    <property type="project" value="TreeGrafter"/>
</dbReference>
<dbReference type="InterPro" id="IPR039426">
    <property type="entry name" value="TonB-dep_rcpt-like"/>
</dbReference>
<keyword evidence="11" id="KW-0675">Receptor</keyword>
<keyword evidence="3 8" id="KW-0813">Transport</keyword>
<gene>
    <name evidence="11" type="ORF">SAMN04488079_107147</name>
</gene>
<dbReference type="STRING" id="45496.SAMN04488079_107147"/>
<evidence type="ECO:0000256" key="7">
    <source>
        <dbReference type="ARBA" id="ARBA00023237"/>
    </source>
</evidence>
<evidence type="ECO:0000259" key="10">
    <source>
        <dbReference type="Pfam" id="PF07715"/>
    </source>
</evidence>
<dbReference type="GO" id="GO:0009279">
    <property type="term" value="C:cell outer membrane"/>
    <property type="evidence" value="ECO:0007669"/>
    <property type="project" value="UniProtKB-SubCell"/>
</dbReference>
<accession>A0A1I3Y577</accession>
<dbReference type="PANTHER" id="PTHR30069">
    <property type="entry name" value="TONB-DEPENDENT OUTER MEMBRANE RECEPTOR"/>
    <property type="match status" value="1"/>
</dbReference>
<keyword evidence="12" id="KW-1185">Reference proteome</keyword>
<feature type="signal peptide" evidence="9">
    <location>
        <begin position="1"/>
        <end position="25"/>
    </location>
</feature>
<evidence type="ECO:0000256" key="5">
    <source>
        <dbReference type="ARBA" id="ARBA00022692"/>
    </source>
</evidence>
<dbReference type="GO" id="GO:0015344">
    <property type="term" value="F:siderophore uptake transmembrane transporter activity"/>
    <property type="evidence" value="ECO:0007669"/>
    <property type="project" value="TreeGrafter"/>
</dbReference>
<evidence type="ECO:0000256" key="3">
    <source>
        <dbReference type="ARBA" id="ARBA00022448"/>
    </source>
</evidence>
<evidence type="ECO:0000313" key="11">
    <source>
        <dbReference type="EMBL" id="SFK26975.1"/>
    </source>
</evidence>
<comment type="similarity">
    <text evidence="2 8">Belongs to the TonB-dependent receptor family.</text>
</comment>
<feature type="chain" id="PRO_5011504528" evidence="9">
    <location>
        <begin position="26"/>
        <end position="364"/>
    </location>
</feature>